<dbReference type="Gene3D" id="1.10.10.10">
    <property type="entry name" value="Winged helix-like DNA-binding domain superfamily/Winged helix DNA-binding domain"/>
    <property type="match status" value="1"/>
</dbReference>
<evidence type="ECO:0000256" key="1">
    <source>
        <dbReference type="ARBA" id="ARBA00010641"/>
    </source>
</evidence>
<name>A0ABV8JMD4_9FLAO</name>
<keyword evidence="2" id="KW-0805">Transcription regulation</keyword>
<comment type="similarity">
    <text evidence="1">Belongs to the sigma-70 factor family. ECF subfamily.</text>
</comment>
<dbReference type="Pfam" id="PF04542">
    <property type="entry name" value="Sigma70_r2"/>
    <property type="match status" value="1"/>
</dbReference>
<sequence>MSAETDNYTKLSTFFSDEYRSLRAYAKSRIDDTTDRDADDIIQDVAVNVFSRANSALPIENIAAFVYRSVRNRIVDIMRSGKKERAMEEESEKNLLQLGEELYRDTEQTYTDELTKRLKAEIENLKQPYREIIIAIDFEGYSYKEISLETGIPLGTLMSRRHRALSLLLKALESKKEKYTKI</sequence>
<organism evidence="7 8">
    <name type="scientific">Euzebyella saccharophila</name>
    <dbReference type="NCBI Taxonomy" id="679664"/>
    <lineage>
        <taxon>Bacteria</taxon>
        <taxon>Pseudomonadati</taxon>
        <taxon>Bacteroidota</taxon>
        <taxon>Flavobacteriia</taxon>
        <taxon>Flavobacteriales</taxon>
        <taxon>Flavobacteriaceae</taxon>
        <taxon>Euzebyella</taxon>
    </lineage>
</organism>
<accession>A0ABV8JMD4</accession>
<dbReference type="InterPro" id="IPR014284">
    <property type="entry name" value="RNA_pol_sigma-70_dom"/>
</dbReference>
<feature type="domain" description="RNA polymerase sigma factor 70 region 4 type 2" evidence="6">
    <location>
        <begin position="117"/>
        <end position="166"/>
    </location>
</feature>
<dbReference type="PANTHER" id="PTHR43133">
    <property type="entry name" value="RNA POLYMERASE ECF-TYPE SIGMA FACTO"/>
    <property type="match status" value="1"/>
</dbReference>
<dbReference type="Pfam" id="PF08281">
    <property type="entry name" value="Sigma70_r4_2"/>
    <property type="match status" value="1"/>
</dbReference>
<comment type="caution">
    <text evidence="7">The sequence shown here is derived from an EMBL/GenBank/DDBJ whole genome shotgun (WGS) entry which is preliminary data.</text>
</comment>
<dbReference type="InterPro" id="IPR013324">
    <property type="entry name" value="RNA_pol_sigma_r3/r4-like"/>
</dbReference>
<protein>
    <submittedName>
        <fullName evidence="7">RNA polymerase sigma factor</fullName>
    </submittedName>
</protein>
<dbReference type="InterPro" id="IPR036388">
    <property type="entry name" value="WH-like_DNA-bd_sf"/>
</dbReference>
<dbReference type="NCBIfam" id="TIGR02937">
    <property type="entry name" value="sigma70-ECF"/>
    <property type="match status" value="1"/>
</dbReference>
<dbReference type="SUPFAM" id="SSF88946">
    <property type="entry name" value="Sigma2 domain of RNA polymerase sigma factors"/>
    <property type="match status" value="1"/>
</dbReference>
<dbReference type="RefSeq" id="WP_192460361.1">
    <property type="nucleotide sequence ID" value="NZ_JACYFJ010000001.1"/>
</dbReference>
<evidence type="ECO:0000313" key="8">
    <source>
        <dbReference type="Proteomes" id="UP001595814"/>
    </source>
</evidence>
<dbReference type="Proteomes" id="UP001595814">
    <property type="component" value="Unassembled WGS sequence"/>
</dbReference>
<evidence type="ECO:0000259" key="5">
    <source>
        <dbReference type="Pfam" id="PF04542"/>
    </source>
</evidence>
<gene>
    <name evidence="7" type="ORF">ACFOUT_09005</name>
</gene>
<evidence type="ECO:0000313" key="7">
    <source>
        <dbReference type="EMBL" id="MFC4096013.1"/>
    </source>
</evidence>
<evidence type="ECO:0000256" key="4">
    <source>
        <dbReference type="ARBA" id="ARBA00023163"/>
    </source>
</evidence>
<dbReference type="InterPro" id="IPR007627">
    <property type="entry name" value="RNA_pol_sigma70_r2"/>
</dbReference>
<evidence type="ECO:0000256" key="2">
    <source>
        <dbReference type="ARBA" id="ARBA00023015"/>
    </source>
</evidence>
<dbReference type="InterPro" id="IPR013249">
    <property type="entry name" value="RNA_pol_sigma70_r4_t2"/>
</dbReference>
<evidence type="ECO:0000256" key="3">
    <source>
        <dbReference type="ARBA" id="ARBA00023082"/>
    </source>
</evidence>
<keyword evidence="4" id="KW-0804">Transcription</keyword>
<dbReference type="EMBL" id="JBHSAW010000004">
    <property type="protein sequence ID" value="MFC4096013.1"/>
    <property type="molecule type" value="Genomic_DNA"/>
</dbReference>
<keyword evidence="3" id="KW-0731">Sigma factor</keyword>
<keyword evidence="8" id="KW-1185">Reference proteome</keyword>
<evidence type="ECO:0000259" key="6">
    <source>
        <dbReference type="Pfam" id="PF08281"/>
    </source>
</evidence>
<feature type="domain" description="RNA polymerase sigma-70 region 2" evidence="5">
    <location>
        <begin position="15"/>
        <end position="82"/>
    </location>
</feature>
<proteinExistence type="inferred from homology"/>
<dbReference type="Gene3D" id="1.10.1740.10">
    <property type="match status" value="1"/>
</dbReference>
<dbReference type="InterPro" id="IPR039425">
    <property type="entry name" value="RNA_pol_sigma-70-like"/>
</dbReference>
<dbReference type="SUPFAM" id="SSF88659">
    <property type="entry name" value="Sigma3 and sigma4 domains of RNA polymerase sigma factors"/>
    <property type="match status" value="1"/>
</dbReference>
<dbReference type="InterPro" id="IPR013325">
    <property type="entry name" value="RNA_pol_sigma_r2"/>
</dbReference>
<dbReference type="PANTHER" id="PTHR43133:SF46">
    <property type="entry name" value="RNA POLYMERASE SIGMA-70 FACTOR ECF SUBFAMILY"/>
    <property type="match status" value="1"/>
</dbReference>
<reference evidence="8" key="1">
    <citation type="journal article" date="2019" name="Int. J. Syst. Evol. Microbiol.">
        <title>The Global Catalogue of Microorganisms (GCM) 10K type strain sequencing project: providing services to taxonomists for standard genome sequencing and annotation.</title>
        <authorList>
            <consortium name="The Broad Institute Genomics Platform"/>
            <consortium name="The Broad Institute Genome Sequencing Center for Infectious Disease"/>
            <person name="Wu L."/>
            <person name="Ma J."/>
        </authorList>
    </citation>
    <scope>NUCLEOTIDE SEQUENCE [LARGE SCALE GENOMIC DNA]</scope>
    <source>
        <strain evidence="8">CECT 7477</strain>
    </source>
</reference>